<keyword evidence="5 7" id="KW-0054">Arabinose catabolism</keyword>
<dbReference type="Proteomes" id="UP000606889">
    <property type="component" value="Unassembled WGS sequence"/>
</dbReference>
<evidence type="ECO:0000259" key="11">
    <source>
        <dbReference type="Pfam" id="PF02782"/>
    </source>
</evidence>
<dbReference type="InterPro" id="IPR018484">
    <property type="entry name" value="FGGY_N"/>
</dbReference>
<comment type="catalytic activity">
    <reaction evidence="7 9">
        <text>L-ribulose + ATP = L-ribulose 5-phosphate + ADP + H(+)</text>
        <dbReference type="Rhea" id="RHEA:22072"/>
        <dbReference type="ChEBI" id="CHEBI:15378"/>
        <dbReference type="ChEBI" id="CHEBI:16880"/>
        <dbReference type="ChEBI" id="CHEBI:30616"/>
        <dbReference type="ChEBI" id="CHEBI:58226"/>
        <dbReference type="ChEBI" id="CHEBI:456216"/>
        <dbReference type="EC" id="2.7.1.16"/>
    </reaction>
</comment>
<comment type="similarity">
    <text evidence="7 9">Belongs to the ribulokinase family.</text>
</comment>
<evidence type="ECO:0000256" key="9">
    <source>
        <dbReference type="RuleBase" id="RU003455"/>
    </source>
</evidence>
<dbReference type="InterPro" id="IPR005929">
    <property type="entry name" value="Ribulokinase"/>
</dbReference>
<evidence type="ECO:0000256" key="2">
    <source>
        <dbReference type="ARBA" id="ARBA00022741"/>
    </source>
</evidence>
<keyword evidence="2 7" id="KW-0547">Nucleotide-binding</keyword>
<dbReference type="Gene3D" id="3.30.420.40">
    <property type="match status" value="2"/>
</dbReference>
<accession>A0ABR7EFB3</accession>
<dbReference type="NCBIfam" id="TIGR01234">
    <property type="entry name" value="L-ribulokinase"/>
    <property type="match status" value="1"/>
</dbReference>
<sequence>MEQKRYALGVDFGTLSARCVLVEMHTGEIAASSSCEYPHGVMDTALPCGRPLPADWALQHPQDYIDTLAAAVPEVLRSAGASGTQICGVGIDFTSCTVLPVTAEGTPLCFLPEYASEPHAYVKLWKHHAAQKEATRLNQIAQERGEKFLENYGRKISSEWVVPKAWQILNEAPKLYEKMAYFVEAGDWIVAQLTGRLWRNACAAGYKAIWSKTDGFPSRSFFAALDPRMEDFAETKLNTPILPLGGRAGGITARMAKLTGLAQGTPVAAANLDAHVSCLGAGLTRPGQMLAIMGTSTCHLVNSSRPRPIPGVCGIVPDGLIPGLIGYEAGQSCVGDHFSWFVKNCVPAAYERRAQEEGTGIYEYLTRLAEKKVPGESGLIALDWWNGNRSVLVDGDLSGLLLGCTLGTKPEDIFRALMEATAYGTRMILESFAAAGIPVDEFYAAGGIAQKNPFMMQLYANITGREIRVVESAQLPAFSAALYGALAAGRDGGGCAGIGDAAQLACRRYAIYTPDPGAAAAYDVLYQEYVTLHNYFGRGANDVMKRLKAMRRKGACYHEYE</sequence>
<dbReference type="PIRSF" id="PIRSF000538">
    <property type="entry name" value="GlpK"/>
    <property type="match status" value="1"/>
</dbReference>
<proteinExistence type="inferred from homology"/>
<dbReference type="PANTHER" id="PTHR43435">
    <property type="entry name" value="RIBULOKINASE"/>
    <property type="match status" value="1"/>
</dbReference>
<dbReference type="InterPro" id="IPR018485">
    <property type="entry name" value="FGGY_C"/>
</dbReference>
<comment type="catalytic activity">
    <reaction evidence="7">
        <text>D-ribulose + ATP = D-ribulose 5-phosphate + ADP + H(+)</text>
        <dbReference type="Rhea" id="RHEA:17601"/>
        <dbReference type="ChEBI" id="CHEBI:15378"/>
        <dbReference type="ChEBI" id="CHEBI:17173"/>
        <dbReference type="ChEBI" id="CHEBI:30616"/>
        <dbReference type="ChEBI" id="CHEBI:58121"/>
        <dbReference type="ChEBI" id="CHEBI:456216"/>
        <dbReference type="EC" id="2.7.1.16"/>
    </reaction>
</comment>
<keyword evidence="4 7" id="KW-0067">ATP-binding</keyword>
<evidence type="ECO:0000256" key="4">
    <source>
        <dbReference type="ARBA" id="ARBA00022840"/>
    </source>
</evidence>
<dbReference type="RefSeq" id="WP_186857953.1">
    <property type="nucleotide sequence ID" value="NZ_JACOON010000004.1"/>
</dbReference>
<dbReference type="Pfam" id="PF02782">
    <property type="entry name" value="FGGY_C"/>
    <property type="match status" value="1"/>
</dbReference>
<reference evidence="12 13" key="1">
    <citation type="submission" date="2020-08" db="EMBL/GenBank/DDBJ databases">
        <title>Genome public.</title>
        <authorList>
            <person name="Liu C."/>
            <person name="Sun Q."/>
        </authorList>
    </citation>
    <scope>NUCLEOTIDE SEQUENCE [LARGE SCALE GENOMIC DNA]</scope>
    <source>
        <strain evidence="12 13">NSJ-35</strain>
    </source>
</reference>
<dbReference type="InterPro" id="IPR000577">
    <property type="entry name" value="Carb_kinase_FGGY"/>
</dbReference>
<evidence type="ECO:0000256" key="3">
    <source>
        <dbReference type="ARBA" id="ARBA00022777"/>
    </source>
</evidence>
<evidence type="ECO:0000313" key="13">
    <source>
        <dbReference type="Proteomes" id="UP000606889"/>
    </source>
</evidence>
<keyword evidence="13" id="KW-1185">Reference proteome</keyword>
<feature type="domain" description="Carbohydrate kinase FGGY N-terminal" evidence="10">
    <location>
        <begin position="6"/>
        <end position="280"/>
    </location>
</feature>
<evidence type="ECO:0000256" key="8">
    <source>
        <dbReference type="NCBIfam" id="TIGR01234"/>
    </source>
</evidence>
<evidence type="ECO:0000256" key="7">
    <source>
        <dbReference type="HAMAP-Rule" id="MF_00520"/>
    </source>
</evidence>
<evidence type="ECO:0000256" key="5">
    <source>
        <dbReference type="ARBA" id="ARBA00022935"/>
    </source>
</evidence>
<evidence type="ECO:0000259" key="10">
    <source>
        <dbReference type="Pfam" id="PF00370"/>
    </source>
</evidence>
<comment type="caution">
    <text evidence="12">The sequence shown here is derived from an EMBL/GenBank/DDBJ whole genome shotgun (WGS) entry which is preliminary data.</text>
</comment>
<dbReference type="HAMAP" id="MF_00520">
    <property type="entry name" value="Ribulokinase"/>
    <property type="match status" value="1"/>
</dbReference>
<evidence type="ECO:0000256" key="6">
    <source>
        <dbReference type="ARBA" id="ARBA00023277"/>
    </source>
</evidence>
<dbReference type="GO" id="GO:0008741">
    <property type="term" value="F:ribulokinase activity"/>
    <property type="evidence" value="ECO:0007669"/>
    <property type="project" value="UniProtKB-EC"/>
</dbReference>
<dbReference type="CDD" id="cd07781">
    <property type="entry name" value="ASKHA_NBD_FGGY_L-RBK"/>
    <property type="match status" value="1"/>
</dbReference>
<protein>
    <recommendedName>
        <fullName evidence="7 8">Ribulokinase</fullName>
        <ecNumber evidence="7 8">2.7.1.16</ecNumber>
    </recommendedName>
</protein>
<dbReference type="NCBIfam" id="NF003154">
    <property type="entry name" value="PRK04123.1"/>
    <property type="match status" value="1"/>
</dbReference>
<dbReference type="Pfam" id="PF00370">
    <property type="entry name" value="FGGY_N"/>
    <property type="match status" value="1"/>
</dbReference>
<keyword evidence="6 7" id="KW-0119">Carbohydrate metabolism</keyword>
<evidence type="ECO:0000313" key="12">
    <source>
        <dbReference type="EMBL" id="MBC5648450.1"/>
    </source>
</evidence>
<comment type="pathway">
    <text evidence="7 9">Carbohydrate degradation; L-arabinose degradation via L-ribulose; D-xylulose 5-phosphate from L-arabinose (bacterial route): step 2/3.</text>
</comment>
<feature type="domain" description="Carbohydrate kinase FGGY C-terminal" evidence="11">
    <location>
        <begin position="290"/>
        <end position="488"/>
    </location>
</feature>
<keyword evidence="3 7" id="KW-0418">Kinase</keyword>
<evidence type="ECO:0000256" key="1">
    <source>
        <dbReference type="ARBA" id="ARBA00022679"/>
    </source>
</evidence>
<keyword evidence="1 7" id="KW-0808">Transferase</keyword>
<name>A0ABR7EFB3_9FIRM</name>
<dbReference type="EC" id="2.7.1.16" evidence="7 8"/>
<dbReference type="PANTHER" id="PTHR43435:SF4">
    <property type="entry name" value="FGGY CARBOHYDRATE KINASE DOMAIN-CONTAINING PROTEIN"/>
    <property type="match status" value="1"/>
</dbReference>
<dbReference type="SUPFAM" id="SSF53067">
    <property type="entry name" value="Actin-like ATPase domain"/>
    <property type="match status" value="2"/>
</dbReference>
<gene>
    <name evidence="7" type="primary">araB</name>
    <name evidence="12" type="ORF">H8S18_08885</name>
</gene>
<organism evidence="12 13">
    <name type="scientific">Christensenella tenuis</name>
    <dbReference type="NCBI Taxonomy" id="2763033"/>
    <lineage>
        <taxon>Bacteria</taxon>
        <taxon>Bacillati</taxon>
        <taxon>Bacillota</taxon>
        <taxon>Clostridia</taxon>
        <taxon>Christensenellales</taxon>
        <taxon>Christensenellaceae</taxon>
        <taxon>Christensenella</taxon>
    </lineage>
</organism>
<dbReference type="EMBL" id="JACOON010000004">
    <property type="protein sequence ID" value="MBC5648450.1"/>
    <property type="molecule type" value="Genomic_DNA"/>
</dbReference>
<dbReference type="InterPro" id="IPR043129">
    <property type="entry name" value="ATPase_NBD"/>
</dbReference>